<evidence type="ECO:0000256" key="1">
    <source>
        <dbReference type="ARBA" id="ARBA00022801"/>
    </source>
</evidence>
<protein>
    <recommendedName>
        <fullName evidence="8">Protein tyrosine phosphatase domain-containing protein 1</fullName>
    </recommendedName>
</protein>
<dbReference type="Gene3D" id="1.10.555.10">
    <property type="entry name" value="Rho GTPase activation protein"/>
    <property type="match status" value="1"/>
</dbReference>
<evidence type="ECO:0000259" key="4">
    <source>
        <dbReference type="PROSITE" id="PS50054"/>
    </source>
</evidence>
<dbReference type="SUPFAM" id="SSF48350">
    <property type="entry name" value="GTPase activation domain, GAP"/>
    <property type="match status" value="1"/>
</dbReference>
<dbReference type="Pfam" id="PF00782">
    <property type="entry name" value="DSPc"/>
    <property type="match status" value="1"/>
</dbReference>
<dbReference type="PROSITE" id="PS00383">
    <property type="entry name" value="TYR_PHOSPHATASE_1"/>
    <property type="match status" value="1"/>
</dbReference>
<dbReference type="InterPro" id="IPR008936">
    <property type="entry name" value="Rho_GTPase_activation_prot"/>
</dbReference>
<dbReference type="InterPro" id="IPR020422">
    <property type="entry name" value="TYR_PHOSPHATASE_DUAL_dom"/>
</dbReference>
<evidence type="ECO:0000259" key="5">
    <source>
        <dbReference type="PROSITE" id="PS50056"/>
    </source>
</evidence>
<dbReference type="Gene3D" id="3.90.190.10">
    <property type="entry name" value="Protein tyrosine phosphatase superfamily"/>
    <property type="match status" value="1"/>
</dbReference>
<dbReference type="InterPro" id="IPR029021">
    <property type="entry name" value="Prot-tyrosine_phosphatase-like"/>
</dbReference>
<feature type="domain" description="Tyrosine specific protein phosphatases" evidence="5">
    <location>
        <begin position="230"/>
        <end position="297"/>
    </location>
</feature>
<dbReference type="PROSITE" id="PS50054">
    <property type="entry name" value="TYR_PHOSPHATASE_DUAL"/>
    <property type="match status" value="1"/>
</dbReference>
<evidence type="ECO:0000313" key="6">
    <source>
        <dbReference type="EMBL" id="CAF0877477.1"/>
    </source>
</evidence>
<accession>A0A813Y385</accession>
<dbReference type="FunFam" id="3.90.190.10:FF:000157">
    <property type="entry name" value="Protein-tyrosine phosphatase"/>
    <property type="match status" value="1"/>
</dbReference>
<dbReference type="InterPro" id="IPR050561">
    <property type="entry name" value="PTP"/>
</dbReference>
<dbReference type="Proteomes" id="UP000663828">
    <property type="component" value="Unassembled WGS sequence"/>
</dbReference>
<dbReference type="InterPro" id="IPR003595">
    <property type="entry name" value="Tyr_Pase_cat"/>
</dbReference>
<organism evidence="6 7">
    <name type="scientific">Adineta ricciae</name>
    <name type="common">Rotifer</name>
    <dbReference type="NCBI Taxonomy" id="249248"/>
    <lineage>
        <taxon>Eukaryota</taxon>
        <taxon>Metazoa</taxon>
        <taxon>Spiralia</taxon>
        <taxon>Gnathifera</taxon>
        <taxon>Rotifera</taxon>
        <taxon>Eurotatoria</taxon>
        <taxon>Bdelloidea</taxon>
        <taxon>Adinetida</taxon>
        <taxon>Adinetidae</taxon>
        <taxon>Adineta</taxon>
    </lineage>
</organism>
<evidence type="ECO:0000313" key="7">
    <source>
        <dbReference type="Proteomes" id="UP000663828"/>
    </source>
</evidence>
<dbReference type="SMART" id="SM00404">
    <property type="entry name" value="PTPc_motif"/>
    <property type="match status" value="1"/>
</dbReference>
<evidence type="ECO:0008006" key="8">
    <source>
        <dbReference type="Google" id="ProtNLM"/>
    </source>
</evidence>
<dbReference type="GO" id="GO:0004721">
    <property type="term" value="F:phosphoprotein phosphatase activity"/>
    <property type="evidence" value="ECO:0007669"/>
    <property type="project" value="UniProtKB-KW"/>
</dbReference>
<feature type="domain" description="Tyrosine-protein phosphatase" evidence="4">
    <location>
        <begin position="147"/>
        <end position="308"/>
    </location>
</feature>
<feature type="region of interest" description="Disordered" evidence="3">
    <location>
        <begin position="39"/>
        <end position="60"/>
    </location>
</feature>
<reference evidence="6" key="1">
    <citation type="submission" date="2021-02" db="EMBL/GenBank/DDBJ databases">
        <authorList>
            <person name="Nowell W R."/>
        </authorList>
    </citation>
    <scope>NUCLEOTIDE SEQUENCE</scope>
</reference>
<name>A0A813Y385_ADIRI</name>
<keyword evidence="1" id="KW-0378">Hydrolase</keyword>
<evidence type="ECO:0000256" key="2">
    <source>
        <dbReference type="ARBA" id="ARBA00022912"/>
    </source>
</evidence>
<dbReference type="PROSITE" id="PS50056">
    <property type="entry name" value="TYR_PHOSPHATASE_2"/>
    <property type="match status" value="1"/>
</dbReference>
<dbReference type="EMBL" id="CAJNOR010000314">
    <property type="protein sequence ID" value="CAF0877477.1"/>
    <property type="molecule type" value="Genomic_DNA"/>
</dbReference>
<sequence>MATVDSSISIENEQQEEKNSILIAEFAPLTVDDQISHPELESNRNGIGQDDFSHSSLNTTRSRHTPVIRPFIDPGLVQKRAHQASDSWLKEYDSPSSAPQGAYSAVSQAVKKLLPEKTACRLGCRGANCKYERSDYWRPEQMAIPGIFSHWITESILACSRPTTRHESLKKLFHDAGIRAIFNLETPDEHVSCGHGNHSSGFSYDPSEFMDVGIFVYNYAMEDYGTVKVETVLDIMKVMSFAMKQGKIAVHCHAGLGRTGFVICSYLVHEYRMTAHHSIHYIRAKRPGSVQMTKQIEAVEEYERFIIPKRRVFTDYADVNTQLSLDEHLRNQQAFVHGRDAYIYKYIPRVVFVCAARLIELCTGYMIDTILLTINRRSKAKPVFIRESFQSFTDEEKATWLDFVPSFFYEHERLSHENFSPYEQIINCLIMSINEDFLTSDQQMKISTWKQKINKTNNGIDEIFGETDPCIISGLLWSWLRLLKHPVITTQDYKLFTKSDVKEPMTILSKLNKFQCGTIELLSKLFAYIRQFAIHHEDRLLVYCIIHLLTHRSLSDTSELKKLTVDNDKLRLFLISDQANYEDKKEPHAIEHLVGNANITHEFVENFAVFFVEIANNFEQKNKFAIQIDSIEYFLPRSKFNTIVIDEMNAKLTGGWKGGSLLKNNVKRYVLELLKHAQEKIAKEYVEFIPVVGLALKVVEFTRVTMTALNNSLDELQTAATSTIDLIQ</sequence>
<dbReference type="SUPFAM" id="SSF52799">
    <property type="entry name" value="(Phosphotyrosine protein) phosphatases II"/>
    <property type="match status" value="1"/>
</dbReference>
<dbReference type="AlphaFoldDB" id="A0A813Y385"/>
<gene>
    <name evidence="6" type="ORF">XAT740_LOCUS6819</name>
</gene>
<proteinExistence type="predicted"/>
<dbReference type="InterPro" id="IPR000340">
    <property type="entry name" value="Dual-sp_phosphatase_cat-dom"/>
</dbReference>
<dbReference type="PANTHER" id="PTHR23339">
    <property type="entry name" value="TYROSINE SPECIFIC PROTEIN PHOSPHATASE AND DUAL SPECIFICITY PROTEIN PHOSPHATASE"/>
    <property type="match status" value="1"/>
</dbReference>
<evidence type="ECO:0000256" key="3">
    <source>
        <dbReference type="SAM" id="MobiDB-lite"/>
    </source>
</evidence>
<keyword evidence="2" id="KW-0904">Protein phosphatase</keyword>
<comment type="caution">
    <text evidence="6">The sequence shown here is derived from an EMBL/GenBank/DDBJ whole genome shotgun (WGS) entry which is preliminary data.</text>
</comment>
<dbReference type="InterPro" id="IPR016130">
    <property type="entry name" value="Tyr_Pase_AS"/>
</dbReference>
<keyword evidence="7" id="KW-1185">Reference proteome</keyword>
<dbReference type="InterPro" id="IPR000387">
    <property type="entry name" value="Tyr_Pase_dom"/>
</dbReference>
<dbReference type="SMART" id="SM00195">
    <property type="entry name" value="DSPc"/>
    <property type="match status" value="1"/>
</dbReference>